<dbReference type="OrthoDB" id="109280at2759"/>
<dbReference type="AlphaFoldDB" id="A0A9W6TNR5"/>
<feature type="chain" id="PRO_5040835488" evidence="1">
    <location>
        <begin position="22"/>
        <end position="531"/>
    </location>
</feature>
<sequence>MKVHAGLGLTALVVGLERVVSSTSYVAQHLYSTSSCPSKPTGIFMTPADSCVAAACSASDNGLTSSSAACALDPEAYAKSVFGGLEYFLVVAYEEKDEGDEDEVTGKCDTIASAIAIQATGACELITLGKVKSAMASVNLDGSGSLSLYTDDSCMAVIQSISATGENVNSDICTSNNKFYSSVIPPATFALQGFYRDETCSLISESFVSIPSDACSSVSCSADSDLSAYTSTQCTTNSTAAIKSAFGSSSYLMVVNYDVGTGCDTESSVKAYLADGTCHIINDGSTRSSSVVLSSDGSAMLSLYTDVACTQGVQSTSIAATSINSDVCKDDVKYFSSAKQAKMFVTQDYHKDSECSSTMTAFVSVPLDSCTDATTCNTAGSLNASMDMHCTTDHIAYANSAFGNNGYLMFVGYIENTNCAVIDWVFAHLADGACQIVSLEKAASAKAYLNSDGSATLIYYNDTECTTGGHTQQIPELALNNDSCTSTVKYIAGYATSNGTLVYTDTMENAAPSRTFLVAAATAIGALAMVF</sequence>
<comment type="caution">
    <text evidence="2">The sequence shown here is derived from an EMBL/GenBank/DDBJ whole genome shotgun (WGS) entry which is preliminary data.</text>
</comment>
<name>A0A9W6TNR5_9STRA</name>
<accession>A0A9W6TNR5</accession>
<proteinExistence type="predicted"/>
<evidence type="ECO:0000313" key="2">
    <source>
        <dbReference type="EMBL" id="GMF19094.1"/>
    </source>
</evidence>
<dbReference type="PANTHER" id="PTHR33714:SF3">
    <property type="entry name" value="COUNTING FACTOR-ASSOCIATED PROTEIN A-RELATED"/>
    <property type="match status" value="1"/>
</dbReference>
<evidence type="ECO:0000313" key="3">
    <source>
        <dbReference type="Proteomes" id="UP001165083"/>
    </source>
</evidence>
<feature type="signal peptide" evidence="1">
    <location>
        <begin position="1"/>
        <end position="21"/>
    </location>
</feature>
<reference evidence="2" key="1">
    <citation type="submission" date="2023-04" db="EMBL/GenBank/DDBJ databases">
        <title>Phytophthora lilii NBRC 32176.</title>
        <authorList>
            <person name="Ichikawa N."/>
            <person name="Sato H."/>
            <person name="Tonouchi N."/>
        </authorList>
    </citation>
    <scope>NUCLEOTIDE SEQUENCE</scope>
    <source>
        <strain evidence="2">NBRC 32176</strain>
    </source>
</reference>
<keyword evidence="1" id="KW-0732">Signal</keyword>
<dbReference type="Proteomes" id="UP001165083">
    <property type="component" value="Unassembled WGS sequence"/>
</dbReference>
<evidence type="ECO:0000256" key="1">
    <source>
        <dbReference type="SAM" id="SignalP"/>
    </source>
</evidence>
<gene>
    <name evidence="2" type="ORF">Plil01_000724300</name>
</gene>
<protein>
    <submittedName>
        <fullName evidence="2">Unnamed protein product</fullName>
    </submittedName>
</protein>
<keyword evidence="3" id="KW-1185">Reference proteome</keyword>
<dbReference type="PANTHER" id="PTHR33714">
    <property type="entry name" value="COUNTING FACTOR-ASSOCIATED PROTEIN A-RELATED"/>
    <property type="match status" value="1"/>
</dbReference>
<dbReference type="EMBL" id="BSXW01000334">
    <property type="protein sequence ID" value="GMF19094.1"/>
    <property type="molecule type" value="Genomic_DNA"/>
</dbReference>
<organism evidence="2 3">
    <name type="scientific">Phytophthora lilii</name>
    <dbReference type="NCBI Taxonomy" id="2077276"/>
    <lineage>
        <taxon>Eukaryota</taxon>
        <taxon>Sar</taxon>
        <taxon>Stramenopiles</taxon>
        <taxon>Oomycota</taxon>
        <taxon>Peronosporomycetes</taxon>
        <taxon>Peronosporales</taxon>
        <taxon>Peronosporaceae</taxon>
        <taxon>Phytophthora</taxon>
    </lineage>
</organism>